<reference evidence="1" key="1">
    <citation type="journal article" date="2014" name="Front. Microbiol.">
        <title>High frequency of phylogenetically diverse reductive dehalogenase-homologous genes in deep subseafloor sedimentary metagenomes.</title>
        <authorList>
            <person name="Kawai M."/>
            <person name="Futagami T."/>
            <person name="Toyoda A."/>
            <person name="Takaki Y."/>
            <person name="Nishi S."/>
            <person name="Hori S."/>
            <person name="Arai W."/>
            <person name="Tsubouchi T."/>
            <person name="Morono Y."/>
            <person name="Uchiyama I."/>
            <person name="Ito T."/>
            <person name="Fujiyama A."/>
            <person name="Inagaki F."/>
            <person name="Takami H."/>
        </authorList>
    </citation>
    <scope>NUCLEOTIDE SEQUENCE</scope>
    <source>
        <strain evidence="1">Expedition CK06-06</strain>
    </source>
</reference>
<evidence type="ECO:0000313" key="1">
    <source>
        <dbReference type="EMBL" id="GAH88464.1"/>
    </source>
</evidence>
<sequence length="128" mass="14229">TGRGNKDINDVLINAHSRVTNTVIAMEKSFSVAMVQSGFQAQDDRTVESYYQKISVIFESFMASGQPELGLVLFPELTGLWVPLLKEKNQKPLQALGAPISGCILSFPFLIQWEEAFIVGSSCFKTRR</sequence>
<name>X1KE83_9ZZZZ</name>
<accession>X1KE83</accession>
<gene>
    <name evidence="1" type="ORF">S03H2_63947</name>
</gene>
<dbReference type="EMBL" id="BARU01041484">
    <property type="protein sequence ID" value="GAH88464.1"/>
    <property type="molecule type" value="Genomic_DNA"/>
</dbReference>
<feature type="non-terminal residue" evidence="1">
    <location>
        <position position="1"/>
    </location>
</feature>
<organism evidence="1">
    <name type="scientific">marine sediment metagenome</name>
    <dbReference type="NCBI Taxonomy" id="412755"/>
    <lineage>
        <taxon>unclassified sequences</taxon>
        <taxon>metagenomes</taxon>
        <taxon>ecological metagenomes</taxon>
    </lineage>
</organism>
<comment type="caution">
    <text evidence="1">The sequence shown here is derived from an EMBL/GenBank/DDBJ whole genome shotgun (WGS) entry which is preliminary data.</text>
</comment>
<dbReference type="AlphaFoldDB" id="X1KE83"/>
<proteinExistence type="predicted"/>
<protein>
    <submittedName>
        <fullName evidence="1">Uncharacterized protein</fullName>
    </submittedName>
</protein>